<dbReference type="SUPFAM" id="SSF53474">
    <property type="entry name" value="alpha/beta-Hydrolases"/>
    <property type="match status" value="1"/>
</dbReference>
<accession>A0ABU5E412</accession>
<dbReference type="RefSeq" id="WP_320502404.1">
    <property type="nucleotide sequence ID" value="NZ_JAXCLX010000003.1"/>
</dbReference>
<reference evidence="2 3" key="1">
    <citation type="journal article" date="2013" name="Antonie Van Leeuwenhoek">
        <title>Dongia rigui sp. nov., isolated from freshwater of a large wetland in Korea.</title>
        <authorList>
            <person name="Baik K.S."/>
            <person name="Hwang Y.M."/>
            <person name="Choi J.S."/>
            <person name="Kwon J."/>
            <person name="Seong C.N."/>
        </authorList>
    </citation>
    <scope>NUCLEOTIDE SEQUENCE [LARGE SCALE GENOMIC DNA]</scope>
    <source>
        <strain evidence="2 3">04SU4-P</strain>
    </source>
</reference>
<dbReference type="InterPro" id="IPR029058">
    <property type="entry name" value="AB_hydrolase_fold"/>
</dbReference>
<evidence type="ECO:0000256" key="1">
    <source>
        <dbReference type="SAM" id="MobiDB-lite"/>
    </source>
</evidence>
<evidence type="ECO:0000313" key="2">
    <source>
        <dbReference type="EMBL" id="MDY0873934.1"/>
    </source>
</evidence>
<dbReference type="EMBL" id="JAXCLX010000003">
    <property type="protein sequence ID" value="MDY0873934.1"/>
    <property type="molecule type" value="Genomic_DNA"/>
</dbReference>
<feature type="compositionally biased region" description="Low complexity" evidence="1">
    <location>
        <begin position="250"/>
        <end position="263"/>
    </location>
</feature>
<proteinExistence type="predicted"/>
<dbReference type="Proteomes" id="UP001271769">
    <property type="component" value="Unassembled WGS sequence"/>
</dbReference>
<sequence>MTLYVSLRQSLRAGSVTTARVFAGRAGSTDLTPVEASTYPTLFRGKDVLLAAHGFNVSGAEGINALGWLEARLQPRAGECFAGVLWPGDWWIPAVNYPAEAADAVQSGKHLAAFCNKHLKDARSLSLLSHSLGGRVMLETAKRLVPVSGRETPARVICLTAAAVDNDCLTRQYATVPGQCRTFANLASNNDRVLKYAYPAGDFFSDLFGDNDSPWSGALGLKGPKGAVGSNVHASQIPDTPPYDHGNYLPPSASTPPAATNPPQLWERAADFMARAFRDQTQTWP</sequence>
<organism evidence="2 3">
    <name type="scientific">Dongia rigui</name>
    <dbReference type="NCBI Taxonomy" id="940149"/>
    <lineage>
        <taxon>Bacteria</taxon>
        <taxon>Pseudomonadati</taxon>
        <taxon>Pseudomonadota</taxon>
        <taxon>Alphaproteobacteria</taxon>
        <taxon>Rhodospirillales</taxon>
        <taxon>Dongiaceae</taxon>
        <taxon>Dongia</taxon>
    </lineage>
</organism>
<comment type="caution">
    <text evidence="2">The sequence shown here is derived from an EMBL/GenBank/DDBJ whole genome shotgun (WGS) entry which is preliminary data.</text>
</comment>
<evidence type="ECO:0000313" key="3">
    <source>
        <dbReference type="Proteomes" id="UP001271769"/>
    </source>
</evidence>
<dbReference type="GO" id="GO:0016787">
    <property type="term" value="F:hydrolase activity"/>
    <property type="evidence" value="ECO:0007669"/>
    <property type="project" value="UniProtKB-KW"/>
</dbReference>
<protein>
    <submittedName>
        <fullName evidence="2">Alpha/beta hydrolase</fullName>
    </submittedName>
</protein>
<keyword evidence="2" id="KW-0378">Hydrolase</keyword>
<keyword evidence="3" id="KW-1185">Reference proteome</keyword>
<name>A0ABU5E412_9PROT</name>
<dbReference type="InterPro" id="IPR010297">
    <property type="entry name" value="DUF900_hydrolase"/>
</dbReference>
<feature type="region of interest" description="Disordered" evidence="1">
    <location>
        <begin position="228"/>
        <end position="263"/>
    </location>
</feature>
<dbReference type="Pfam" id="PF05990">
    <property type="entry name" value="DUF900"/>
    <property type="match status" value="1"/>
</dbReference>
<gene>
    <name evidence="2" type="ORF">SMD31_18480</name>
</gene>